<dbReference type="GO" id="GO:0030600">
    <property type="term" value="F:feruloyl esterase activity"/>
    <property type="evidence" value="ECO:0007669"/>
    <property type="project" value="UniProtKB-EC"/>
</dbReference>
<dbReference type="OrthoDB" id="424610at2759"/>
<evidence type="ECO:0000256" key="1">
    <source>
        <dbReference type="ARBA" id="ARBA00004613"/>
    </source>
</evidence>
<reference evidence="11 12" key="1">
    <citation type="submission" date="2017-04" db="EMBL/GenBank/DDBJ databases">
        <title>Draft genome sequence of Marssonina coronaria NL1: causal agent of apple blotch.</title>
        <authorList>
            <person name="Cheng Q."/>
        </authorList>
    </citation>
    <scope>NUCLEOTIDE SEQUENCE [LARGE SCALE GENOMIC DNA]</scope>
    <source>
        <strain evidence="11 12">NL1</strain>
    </source>
</reference>
<evidence type="ECO:0000256" key="2">
    <source>
        <dbReference type="ARBA" id="ARBA00013091"/>
    </source>
</evidence>
<dbReference type="InParanoid" id="A0A218Z8M0"/>
<keyword evidence="7" id="KW-0119">Carbohydrate metabolism</keyword>
<dbReference type="Proteomes" id="UP000242519">
    <property type="component" value="Unassembled WGS sequence"/>
</dbReference>
<dbReference type="SUPFAM" id="SSF53474">
    <property type="entry name" value="alpha/beta-Hydrolases"/>
    <property type="match status" value="1"/>
</dbReference>
<evidence type="ECO:0000256" key="6">
    <source>
        <dbReference type="ARBA" id="ARBA00022801"/>
    </source>
</evidence>
<name>A0A218Z8M0_9HELO</name>
<gene>
    <name evidence="11" type="ORF">B2J93_9406</name>
</gene>
<keyword evidence="6" id="KW-0378">Hydrolase</keyword>
<dbReference type="EMBL" id="MZNU01000116">
    <property type="protein sequence ID" value="OWP04338.1"/>
    <property type="molecule type" value="Genomic_DNA"/>
</dbReference>
<accession>A0A218Z8M0</accession>
<feature type="signal peptide" evidence="10">
    <location>
        <begin position="1"/>
        <end position="18"/>
    </location>
</feature>
<dbReference type="PANTHER" id="PTHR38050:SF2">
    <property type="entry name" value="FERULOYL ESTERASE C-RELATED"/>
    <property type="match status" value="1"/>
</dbReference>
<comment type="catalytic activity">
    <reaction evidence="9">
        <text>feruloyl-polysaccharide + H2O = ferulate + polysaccharide.</text>
        <dbReference type="EC" id="3.1.1.73"/>
    </reaction>
</comment>
<protein>
    <recommendedName>
        <fullName evidence="2">feruloyl esterase</fullName>
        <ecNumber evidence="2">3.1.1.73</ecNumber>
    </recommendedName>
</protein>
<evidence type="ECO:0000256" key="8">
    <source>
        <dbReference type="ARBA" id="ARBA00023326"/>
    </source>
</evidence>
<comment type="subcellular location">
    <subcellularLocation>
        <location evidence="1">Secreted</location>
    </subcellularLocation>
</comment>
<evidence type="ECO:0000313" key="12">
    <source>
        <dbReference type="Proteomes" id="UP000242519"/>
    </source>
</evidence>
<evidence type="ECO:0000256" key="7">
    <source>
        <dbReference type="ARBA" id="ARBA00023277"/>
    </source>
</evidence>
<keyword evidence="4" id="KW-0858">Xylan degradation</keyword>
<evidence type="ECO:0000256" key="5">
    <source>
        <dbReference type="ARBA" id="ARBA00022729"/>
    </source>
</evidence>
<keyword evidence="12" id="KW-1185">Reference proteome</keyword>
<sequence length="321" mass="35031">MLQSPFLALVSLLAFVFGASVPSTKVPITSSGIPRYYLVTVPPNFDPRTPTPVIFSFHGNNHDAEDQYELSLLSDPYFNDYAIAVYPNGLEVVPAPPHRYPCWLTTPPESWQGHPDSTANDLQFTLDVISHLKSTYSIDENRLYASGKSVGGGFVGVLACDKTLSNKFAAFAPVAGAFYIKNDTKCAPATIQVPCNPGRAKVPIIEFHGGRDGTIKYQGAPRNGQCVPSILSWVEQWAARDGLEEPQRVESAVSRDTKLYQYQTADGGDLGLASHVFNAVIDHSWPSTLSNADNVQHGDGPASFNASTMIVDFFKRYARDL</sequence>
<organism evidence="11 12">
    <name type="scientific">Diplocarpon coronariae</name>
    <dbReference type="NCBI Taxonomy" id="2795749"/>
    <lineage>
        <taxon>Eukaryota</taxon>
        <taxon>Fungi</taxon>
        <taxon>Dikarya</taxon>
        <taxon>Ascomycota</taxon>
        <taxon>Pezizomycotina</taxon>
        <taxon>Leotiomycetes</taxon>
        <taxon>Helotiales</taxon>
        <taxon>Drepanopezizaceae</taxon>
        <taxon>Diplocarpon</taxon>
    </lineage>
</organism>
<dbReference type="GO" id="GO:0005576">
    <property type="term" value="C:extracellular region"/>
    <property type="evidence" value="ECO:0007669"/>
    <property type="project" value="UniProtKB-SubCell"/>
</dbReference>
<dbReference type="AlphaFoldDB" id="A0A218Z8M0"/>
<keyword evidence="3" id="KW-0964">Secreted</keyword>
<evidence type="ECO:0000256" key="3">
    <source>
        <dbReference type="ARBA" id="ARBA00022525"/>
    </source>
</evidence>
<dbReference type="InterPro" id="IPR043595">
    <property type="entry name" value="FaeB/C/D"/>
</dbReference>
<dbReference type="Gene3D" id="3.40.50.1820">
    <property type="entry name" value="alpha/beta hydrolase"/>
    <property type="match status" value="1"/>
</dbReference>
<keyword evidence="8" id="KW-0624">Polysaccharide degradation</keyword>
<keyword evidence="5 10" id="KW-0732">Signal</keyword>
<dbReference type="InterPro" id="IPR029058">
    <property type="entry name" value="AB_hydrolase_fold"/>
</dbReference>
<evidence type="ECO:0000313" key="11">
    <source>
        <dbReference type="EMBL" id="OWP04338.1"/>
    </source>
</evidence>
<dbReference type="PANTHER" id="PTHR38050">
    <property type="match status" value="1"/>
</dbReference>
<evidence type="ECO:0000256" key="10">
    <source>
        <dbReference type="SAM" id="SignalP"/>
    </source>
</evidence>
<proteinExistence type="predicted"/>
<dbReference type="EC" id="3.1.1.73" evidence="2"/>
<evidence type="ECO:0000256" key="4">
    <source>
        <dbReference type="ARBA" id="ARBA00022651"/>
    </source>
</evidence>
<dbReference type="STRING" id="503106.A0A218Z8M0"/>
<feature type="chain" id="PRO_5012691020" description="feruloyl esterase" evidence="10">
    <location>
        <begin position="19"/>
        <end position="321"/>
    </location>
</feature>
<evidence type="ECO:0000256" key="9">
    <source>
        <dbReference type="ARBA" id="ARBA00034075"/>
    </source>
</evidence>
<dbReference type="GO" id="GO:0045493">
    <property type="term" value="P:xylan catabolic process"/>
    <property type="evidence" value="ECO:0007669"/>
    <property type="project" value="UniProtKB-KW"/>
</dbReference>
<comment type="caution">
    <text evidence="11">The sequence shown here is derived from an EMBL/GenBank/DDBJ whole genome shotgun (WGS) entry which is preliminary data.</text>
</comment>